<evidence type="ECO:0000259" key="2">
    <source>
        <dbReference type="Pfam" id="PF19747"/>
    </source>
</evidence>
<keyword evidence="4" id="KW-1185">Reference proteome</keyword>
<dbReference type="Proteomes" id="UP000501179">
    <property type="component" value="Chromosome"/>
</dbReference>
<accession>A0A6G9GWL3</accession>
<name>A0A6G9GWL3_9ACTN</name>
<keyword evidence="1" id="KW-0812">Transmembrane</keyword>
<dbReference type="KEGG" id="slia:HA039_10005"/>
<dbReference type="EMBL" id="CP050177">
    <property type="protein sequence ID" value="QIQ02605.1"/>
    <property type="molecule type" value="Genomic_DNA"/>
</dbReference>
<reference evidence="3 4" key="1">
    <citation type="submission" date="2020-03" db="EMBL/GenBank/DDBJ databases">
        <title>A novel species.</title>
        <authorList>
            <person name="Gao J."/>
        </authorList>
    </citation>
    <scope>NUCLEOTIDE SEQUENCE [LARGE SCALE GENOMIC DNA]</scope>
    <source>
        <strain evidence="3 4">QMT-12</strain>
    </source>
</reference>
<gene>
    <name evidence="3" type="ORF">HA039_10005</name>
</gene>
<dbReference type="RefSeq" id="WP_167026885.1">
    <property type="nucleotide sequence ID" value="NZ_CP050177.1"/>
</dbReference>
<proteinExistence type="predicted"/>
<feature type="transmembrane region" description="Helical" evidence="1">
    <location>
        <begin position="82"/>
        <end position="103"/>
    </location>
</feature>
<evidence type="ECO:0000313" key="4">
    <source>
        <dbReference type="Proteomes" id="UP000501179"/>
    </source>
</evidence>
<evidence type="ECO:0000313" key="3">
    <source>
        <dbReference type="EMBL" id="QIQ02605.1"/>
    </source>
</evidence>
<feature type="transmembrane region" description="Helical" evidence="1">
    <location>
        <begin position="16"/>
        <end position="37"/>
    </location>
</feature>
<keyword evidence="1" id="KW-0472">Membrane</keyword>
<feature type="transmembrane region" description="Helical" evidence="1">
    <location>
        <begin position="57"/>
        <end position="75"/>
    </location>
</feature>
<dbReference type="InterPro" id="IPR046201">
    <property type="entry name" value="DUF6234"/>
</dbReference>
<evidence type="ECO:0000256" key="1">
    <source>
        <dbReference type="SAM" id="Phobius"/>
    </source>
</evidence>
<organism evidence="3 4">
    <name type="scientific">Streptomyces liangshanensis</name>
    <dbReference type="NCBI Taxonomy" id="2717324"/>
    <lineage>
        <taxon>Bacteria</taxon>
        <taxon>Bacillati</taxon>
        <taxon>Actinomycetota</taxon>
        <taxon>Actinomycetes</taxon>
        <taxon>Kitasatosporales</taxon>
        <taxon>Streptomycetaceae</taxon>
        <taxon>Streptomyces</taxon>
    </lineage>
</organism>
<protein>
    <recommendedName>
        <fullName evidence="2">DUF6234 domain-containing protein</fullName>
    </recommendedName>
</protein>
<feature type="domain" description="DUF6234" evidence="2">
    <location>
        <begin position="12"/>
        <end position="96"/>
    </location>
</feature>
<keyword evidence="1" id="KW-1133">Transmembrane helix</keyword>
<dbReference type="AlphaFoldDB" id="A0A6G9GWL3"/>
<dbReference type="Pfam" id="PF19747">
    <property type="entry name" value="DUF6234"/>
    <property type="match status" value="1"/>
</dbReference>
<sequence length="105" mass="10953">MSDPSTTRRLTAGEDVICAVVLLLLDTILAFVALLTGLAHSDVNVYEPTPHASTTPIYASVAVFAGAVLVSAFGLRKLGLRVSVWTQLLAGACLLLFSAIGVWGP</sequence>